<dbReference type="PANTHER" id="PTHR43340">
    <property type="entry name" value="HYPOXANTHINE-GUANINE PHOSPHORIBOSYLTRANSFERASE"/>
    <property type="match status" value="1"/>
</dbReference>
<evidence type="ECO:0000259" key="14">
    <source>
        <dbReference type="Pfam" id="PF00156"/>
    </source>
</evidence>
<evidence type="ECO:0000256" key="9">
    <source>
        <dbReference type="ARBA" id="ARBA00022723"/>
    </source>
</evidence>
<gene>
    <name evidence="16" type="primary">LOC106465795</name>
</gene>
<evidence type="ECO:0000256" key="6">
    <source>
        <dbReference type="ARBA" id="ARBA00022490"/>
    </source>
</evidence>
<dbReference type="Pfam" id="PF00156">
    <property type="entry name" value="Pribosyltran"/>
    <property type="match status" value="1"/>
</dbReference>
<keyword evidence="12 13" id="KW-0460">Magnesium</keyword>
<reference evidence="16" key="1">
    <citation type="submission" date="2025-08" db="UniProtKB">
        <authorList>
            <consortium name="RefSeq"/>
        </authorList>
    </citation>
    <scope>IDENTIFICATION</scope>
    <source>
        <tissue evidence="16">Muscle</tissue>
    </source>
</reference>
<feature type="domain" description="Phosphoribosyltransferase" evidence="14">
    <location>
        <begin position="41"/>
        <end position="195"/>
    </location>
</feature>
<dbReference type="InterPro" id="IPR000836">
    <property type="entry name" value="PRTase_dom"/>
</dbReference>
<keyword evidence="15" id="KW-1185">Reference proteome</keyword>
<evidence type="ECO:0000313" key="15">
    <source>
        <dbReference type="Proteomes" id="UP000694941"/>
    </source>
</evidence>
<comment type="catalytic activity">
    <reaction evidence="13">
        <text>IMP + diphosphate = hypoxanthine + 5-phospho-alpha-D-ribose 1-diphosphate</text>
        <dbReference type="Rhea" id="RHEA:17973"/>
        <dbReference type="ChEBI" id="CHEBI:17368"/>
        <dbReference type="ChEBI" id="CHEBI:33019"/>
        <dbReference type="ChEBI" id="CHEBI:58017"/>
        <dbReference type="ChEBI" id="CHEBI:58053"/>
        <dbReference type="EC" id="2.4.2.8"/>
    </reaction>
</comment>
<evidence type="ECO:0000256" key="4">
    <source>
        <dbReference type="ARBA" id="ARBA00008391"/>
    </source>
</evidence>
<comment type="cofactor">
    <cofactor evidence="1 13">
        <name>Mg(2+)</name>
        <dbReference type="ChEBI" id="CHEBI:18420"/>
    </cofactor>
</comment>
<dbReference type="EC" id="2.4.2.8" evidence="5 13"/>
<dbReference type="InterPro" id="IPR050408">
    <property type="entry name" value="HGPRT"/>
</dbReference>
<dbReference type="Gene3D" id="3.40.50.2020">
    <property type="match status" value="1"/>
</dbReference>
<protein>
    <recommendedName>
        <fullName evidence="5 13">Hypoxanthine phosphoribosyltransferase</fullName>
        <ecNumber evidence="5 13">2.4.2.8</ecNumber>
    </recommendedName>
</protein>
<dbReference type="PANTHER" id="PTHR43340:SF1">
    <property type="entry name" value="HYPOXANTHINE PHOSPHORIBOSYLTRANSFERASE"/>
    <property type="match status" value="1"/>
</dbReference>
<evidence type="ECO:0000256" key="7">
    <source>
        <dbReference type="ARBA" id="ARBA00022676"/>
    </source>
</evidence>
<evidence type="ECO:0000256" key="1">
    <source>
        <dbReference type="ARBA" id="ARBA00001946"/>
    </source>
</evidence>
<keyword evidence="8 13" id="KW-0808">Transferase</keyword>
<sequence>MTGNSCIVLPDDYKGYNLEFFCVPRHYEDSLESILIPSGLIQDRIERLARDIATNLGREPFAALCVLKGGYKFLADLLEKIKQCYRFSAVNSVPFSVDFIRLQSYEDDHSTGKVKVLGVDGLSFLQNKNVLVVEDIIDTGKTMQVLLEILEKEKPKSVKVASLFMKRTTVSSGFRPDYVGFEIPNKFIVGYALDYNEYFRDLNHVCVINEHGKEKYSKKNCKLSS</sequence>
<proteinExistence type="inferred from homology"/>
<evidence type="ECO:0000313" key="16">
    <source>
        <dbReference type="RefSeq" id="XP_013781485.1"/>
    </source>
</evidence>
<keyword evidence="11 13" id="KW-0547">Nucleotide-binding</keyword>
<comment type="pathway">
    <text evidence="3 13">Purine metabolism; IMP biosynthesis via salvage pathway; IMP from hypoxanthine: step 1/1.</text>
</comment>
<evidence type="ECO:0000256" key="3">
    <source>
        <dbReference type="ARBA" id="ARBA00004669"/>
    </source>
</evidence>
<dbReference type="InterPro" id="IPR029057">
    <property type="entry name" value="PRTase-like"/>
</dbReference>
<keyword evidence="10 13" id="KW-0660">Purine salvage</keyword>
<dbReference type="InterPro" id="IPR005904">
    <property type="entry name" value="Hxn_phspho_trans"/>
</dbReference>
<evidence type="ECO:0000256" key="10">
    <source>
        <dbReference type="ARBA" id="ARBA00022726"/>
    </source>
</evidence>
<dbReference type="RefSeq" id="XP_013781485.1">
    <property type="nucleotide sequence ID" value="XM_013926031.2"/>
</dbReference>
<keyword evidence="9 13" id="KW-0479">Metal-binding</keyword>
<organism evidence="15 16">
    <name type="scientific">Limulus polyphemus</name>
    <name type="common">Atlantic horseshoe crab</name>
    <dbReference type="NCBI Taxonomy" id="6850"/>
    <lineage>
        <taxon>Eukaryota</taxon>
        <taxon>Metazoa</taxon>
        <taxon>Ecdysozoa</taxon>
        <taxon>Arthropoda</taxon>
        <taxon>Chelicerata</taxon>
        <taxon>Merostomata</taxon>
        <taxon>Xiphosura</taxon>
        <taxon>Limulidae</taxon>
        <taxon>Limulus</taxon>
    </lineage>
</organism>
<keyword evidence="6 13" id="KW-0963">Cytoplasm</keyword>
<dbReference type="CDD" id="cd06223">
    <property type="entry name" value="PRTases_typeI"/>
    <property type="match status" value="1"/>
</dbReference>
<evidence type="ECO:0000256" key="11">
    <source>
        <dbReference type="ARBA" id="ARBA00022741"/>
    </source>
</evidence>
<keyword evidence="7 13" id="KW-0328">Glycosyltransferase</keyword>
<dbReference type="NCBIfam" id="TIGR01203">
    <property type="entry name" value="HGPRTase"/>
    <property type="match status" value="1"/>
</dbReference>
<comment type="subcellular location">
    <subcellularLocation>
        <location evidence="2 13">Cytoplasm</location>
    </subcellularLocation>
</comment>
<comment type="similarity">
    <text evidence="4 13">Belongs to the purine/pyrimidine phosphoribosyltransferase family.</text>
</comment>
<evidence type="ECO:0000256" key="12">
    <source>
        <dbReference type="ARBA" id="ARBA00022842"/>
    </source>
</evidence>
<evidence type="ECO:0000256" key="8">
    <source>
        <dbReference type="ARBA" id="ARBA00022679"/>
    </source>
</evidence>
<evidence type="ECO:0000256" key="13">
    <source>
        <dbReference type="RuleBase" id="RU364099"/>
    </source>
</evidence>
<accession>A0ABM1BGE5</accession>
<evidence type="ECO:0000256" key="5">
    <source>
        <dbReference type="ARBA" id="ARBA00011895"/>
    </source>
</evidence>
<evidence type="ECO:0000256" key="2">
    <source>
        <dbReference type="ARBA" id="ARBA00004496"/>
    </source>
</evidence>
<dbReference type="GeneID" id="106465795"/>
<dbReference type="SUPFAM" id="SSF53271">
    <property type="entry name" value="PRTase-like"/>
    <property type="match status" value="1"/>
</dbReference>
<dbReference type="Proteomes" id="UP000694941">
    <property type="component" value="Unplaced"/>
</dbReference>
<name>A0ABM1BGE5_LIMPO</name>